<feature type="compositionally biased region" description="Basic and acidic residues" evidence="7">
    <location>
        <begin position="376"/>
        <end position="391"/>
    </location>
</feature>
<dbReference type="GO" id="GO:0008023">
    <property type="term" value="C:transcription elongation factor complex"/>
    <property type="evidence" value="ECO:0007669"/>
    <property type="project" value="InterPro"/>
</dbReference>
<dbReference type="PROSITE" id="PS51980">
    <property type="entry name" value="OCEL"/>
    <property type="match status" value="1"/>
</dbReference>
<evidence type="ECO:0000256" key="5">
    <source>
        <dbReference type="ARBA" id="ARBA00023242"/>
    </source>
</evidence>
<reference evidence="9 10" key="1">
    <citation type="submission" date="2019-09" db="EMBL/GenBank/DDBJ databases">
        <title>Bird 10,000 Genomes (B10K) Project - Family phase.</title>
        <authorList>
            <person name="Zhang G."/>
        </authorList>
    </citation>
    <scope>NUCLEOTIDE SEQUENCE [LARGE SCALE GENOMIC DNA]</scope>
    <source>
        <strain evidence="9">B10K-DU-001-55</strain>
        <tissue evidence="9">Muscle</tissue>
    </source>
</reference>
<feature type="compositionally biased region" description="Low complexity" evidence="7">
    <location>
        <begin position="288"/>
        <end position="305"/>
    </location>
</feature>
<organism evidence="9 10">
    <name type="scientific">Heliornis fulica</name>
    <name type="common">sungrebe</name>
    <dbReference type="NCBI Taxonomy" id="54369"/>
    <lineage>
        <taxon>Eukaryota</taxon>
        <taxon>Metazoa</taxon>
        <taxon>Chordata</taxon>
        <taxon>Craniata</taxon>
        <taxon>Vertebrata</taxon>
        <taxon>Euteleostomi</taxon>
        <taxon>Archelosauria</taxon>
        <taxon>Archosauria</taxon>
        <taxon>Dinosauria</taxon>
        <taxon>Saurischia</taxon>
        <taxon>Theropoda</taxon>
        <taxon>Coelurosauria</taxon>
        <taxon>Aves</taxon>
        <taxon>Neognathae</taxon>
        <taxon>Neoaves</taxon>
        <taxon>Gruiformes</taxon>
        <taxon>Heliornithidae</taxon>
        <taxon>Heliornis</taxon>
    </lineage>
</organism>
<dbReference type="Pfam" id="PF07303">
    <property type="entry name" value="Occludin_ELL"/>
    <property type="match status" value="1"/>
</dbReference>
<feature type="region of interest" description="Disordered" evidence="7">
    <location>
        <begin position="60"/>
        <end position="113"/>
    </location>
</feature>
<evidence type="ECO:0000313" key="9">
    <source>
        <dbReference type="EMBL" id="NXP46029.1"/>
    </source>
</evidence>
<evidence type="ECO:0000256" key="3">
    <source>
        <dbReference type="ARBA" id="ARBA00023015"/>
    </source>
</evidence>
<evidence type="ECO:0000256" key="6">
    <source>
        <dbReference type="PROSITE-ProRule" id="PRU01324"/>
    </source>
</evidence>
<comment type="subcellular location">
    <subcellularLocation>
        <location evidence="1">Nucleus</location>
    </subcellularLocation>
</comment>
<dbReference type="InterPro" id="IPR031176">
    <property type="entry name" value="ELL/occludin"/>
</dbReference>
<feature type="non-terminal residue" evidence="9">
    <location>
        <position position="525"/>
    </location>
</feature>
<feature type="domain" description="OCEL" evidence="8">
    <location>
        <begin position="422"/>
        <end position="525"/>
    </location>
</feature>
<evidence type="ECO:0000259" key="8">
    <source>
        <dbReference type="PROSITE" id="PS51980"/>
    </source>
</evidence>
<gene>
    <name evidence="9" type="primary">Ell2</name>
    <name evidence="9" type="ORF">HELFUL_R04284</name>
</gene>
<dbReference type="SUPFAM" id="SSF144292">
    <property type="entry name" value="occludin/ELL-like"/>
    <property type="match status" value="1"/>
</dbReference>
<sequence length="525" mass="59433">IPKDGVPNEVQTFNFCMSDVDKNKPQESVECVQEPRLSSGVLQLNCLAPVQNKITIYGTGDNPVKTPAQAEEELRSPSAKVIKPSRPLLGKRPAVRKTPQVNKDPVPERKRSTPMNPAWVIRKKSNIICQQPYRDRVIHLLALRSYKKPELLIRLQRDGVNRKDKNSLGPILNQVRSRGVVCVGVPLSADFIFKEIRKDWPGYSEIDKQSLELILSRKLNPSQNATSTSQVKSPETFNCDDLKFLLLQKCPLDSHYIYPVRRKIRISRIASRDGALMKRGSSSAFLKKASATTPPRPSAATTTPKPLWPALLSTSRPLQSANPSSGSIPEKQETQDLPVHCSSQKNWSLIWNQQQKCTSTVPYGTHVPTAEGAPECSEKQQKDDLKEKETASLEMSPGLKPDEGFKESCTASTNYSLSSEEPDYTIRYVDIVSCEQRESYKSDFDAEYGEYRHLHAQVESVTQRFLKLDAQRKLLSSGTKEYEMLQSEILEEYRKVQESTPSYYEVKRRCEYLHNKLSHIKRLVA</sequence>
<comment type="caution">
    <text evidence="9">The sequence shown here is derived from an EMBL/GenBank/DDBJ whole genome shotgun (WGS) entry which is preliminary data.</text>
</comment>
<keyword evidence="10" id="KW-1185">Reference proteome</keyword>
<protein>
    <submittedName>
        <fullName evidence="9">ELL2 factor</fullName>
    </submittedName>
</protein>
<feature type="non-terminal residue" evidence="9">
    <location>
        <position position="1"/>
    </location>
</feature>
<feature type="region of interest" description="Disordered" evidence="7">
    <location>
        <begin position="283"/>
        <end position="310"/>
    </location>
</feature>
<evidence type="ECO:0000256" key="7">
    <source>
        <dbReference type="SAM" id="MobiDB-lite"/>
    </source>
</evidence>
<dbReference type="PANTHER" id="PTHR23288:SF8">
    <property type="entry name" value="RNA POLYMERASE II ELONGATION FACTOR ELL2"/>
    <property type="match status" value="1"/>
</dbReference>
<dbReference type="OrthoDB" id="6284217at2759"/>
<proteinExistence type="inferred from homology"/>
<evidence type="ECO:0000256" key="1">
    <source>
        <dbReference type="ARBA" id="ARBA00004123"/>
    </source>
</evidence>
<dbReference type="InterPro" id="IPR019464">
    <property type="entry name" value="ELL_N"/>
</dbReference>
<dbReference type="AlphaFoldDB" id="A0A7L2AJG6"/>
<dbReference type="InterPro" id="IPR036390">
    <property type="entry name" value="WH_DNA-bd_sf"/>
</dbReference>
<dbReference type="GO" id="GO:0032968">
    <property type="term" value="P:positive regulation of transcription elongation by RNA polymerase II"/>
    <property type="evidence" value="ECO:0007669"/>
    <property type="project" value="TreeGrafter"/>
</dbReference>
<evidence type="ECO:0000256" key="2">
    <source>
        <dbReference type="ARBA" id="ARBA00009171"/>
    </source>
</evidence>
<evidence type="ECO:0000313" key="10">
    <source>
        <dbReference type="Proteomes" id="UP000590868"/>
    </source>
</evidence>
<dbReference type="SUPFAM" id="SSF46785">
    <property type="entry name" value="Winged helix' DNA-binding domain"/>
    <property type="match status" value="1"/>
</dbReference>
<dbReference type="InterPro" id="IPR042065">
    <property type="entry name" value="E3_ELL-like"/>
</dbReference>
<evidence type="ECO:0000256" key="4">
    <source>
        <dbReference type="ARBA" id="ARBA00023163"/>
    </source>
</evidence>
<accession>A0A7L2AJG6</accession>
<feature type="compositionally biased region" description="Polar residues" evidence="7">
    <location>
        <begin position="315"/>
        <end position="327"/>
    </location>
</feature>
<keyword evidence="4" id="KW-0804">Transcription</keyword>
<feature type="region of interest" description="Disordered" evidence="7">
    <location>
        <begin position="368"/>
        <end position="407"/>
    </location>
</feature>
<dbReference type="PANTHER" id="PTHR23288">
    <property type="entry name" value="OCCLUDIN AND RNA POLYMERASE II ELONGATION FACTOR ELL"/>
    <property type="match status" value="1"/>
</dbReference>
<dbReference type="GO" id="GO:0000987">
    <property type="term" value="F:cis-regulatory region sequence-specific DNA binding"/>
    <property type="evidence" value="ECO:0007669"/>
    <property type="project" value="TreeGrafter"/>
</dbReference>
<keyword evidence="3" id="KW-0805">Transcription regulation</keyword>
<feature type="region of interest" description="Disordered" evidence="7">
    <location>
        <begin position="315"/>
        <end position="334"/>
    </location>
</feature>
<dbReference type="GO" id="GO:0042795">
    <property type="term" value="P:snRNA transcription by RNA polymerase II"/>
    <property type="evidence" value="ECO:0007669"/>
    <property type="project" value="TreeGrafter"/>
</dbReference>
<dbReference type="Gene3D" id="1.10.10.2670">
    <property type="entry name" value="E3 ubiquitin-protein ligase"/>
    <property type="match status" value="1"/>
</dbReference>
<comment type="similarity">
    <text evidence="2 6">Belongs to the ELL/occludin family.</text>
</comment>
<dbReference type="InterPro" id="IPR010844">
    <property type="entry name" value="Occludin_ELL"/>
</dbReference>
<dbReference type="Proteomes" id="UP000590868">
    <property type="component" value="Unassembled WGS sequence"/>
</dbReference>
<dbReference type="EMBL" id="VXBZ01002721">
    <property type="protein sequence ID" value="NXP46029.1"/>
    <property type="molecule type" value="Genomic_DNA"/>
</dbReference>
<dbReference type="Gene3D" id="6.10.140.340">
    <property type="match status" value="1"/>
</dbReference>
<name>A0A7L2AJG6_9GRUI</name>
<keyword evidence="5" id="KW-0539">Nucleus</keyword>
<dbReference type="GO" id="GO:0006368">
    <property type="term" value="P:transcription elongation by RNA polymerase II"/>
    <property type="evidence" value="ECO:0007669"/>
    <property type="project" value="InterPro"/>
</dbReference>
<dbReference type="Pfam" id="PF10390">
    <property type="entry name" value="ELL"/>
    <property type="match status" value="1"/>
</dbReference>